<dbReference type="Pfam" id="PF12752">
    <property type="entry name" value="SUZ"/>
    <property type="match status" value="1"/>
</dbReference>
<feature type="compositionally biased region" description="Acidic residues" evidence="3">
    <location>
        <begin position="23"/>
        <end position="33"/>
    </location>
</feature>
<dbReference type="Pfam" id="PF12901">
    <property type="entry name" value="SUZ-C"/>
    <property type="match status" value="1"/>
</dbReference>
<dbReference type="AlphaFoldDB" id="A0A3M7STJ7"/>
<organism evidence="6 7">
    <name type="scientific">Brachionus plicatilis</name>
    <name type="common">Marine rotifer</name>
    <name type="synonym">Brachionus muelleri</name>
    <dbReference type="NCBI Taxonomy" id="10195"/>
    <lineage>
        <taxon>Eukaryota</taxon>
        <taxon>Metazoa</taxon>
        <taxon>Spiralia</taxon>
        <taxon>Gnathifera</taxon>
        <taxon>Rotifera</taxon>
        <taxon>Eurotatoria</taxon>
        <taxon>Monogononta</taxon>
        <taxon>Pseudotrocha</taxon>
        <taxon>Ploima</taxon>
        <taxon>Brachionidae</taxon>
        <taxon>Brachionus</taxon>
    </lineage>
</organism>
<dbReference type="PANTHER" id="PTHR31796:SF2">
    <property type="entry name" value="SUZ DOMAIN-CONTAINING PROTEIN 1"/>
    <property type="match status" value="1"/>
</dbReference>
<evidence type="ECO:0000256" key="3">
    <source>
        <dbReference type="SAM" id="MobiDB-lite"/>
    </source>
</evidence>
<evidence type="ECO:0000256" key="2">
    <source>
        <dbReference type="ARBA" id="ARBA00044802"/>
    </source>
</evidence>
<dbReference type="PANTHER" id="PTHR31796">
    <property type="entry name" value="SUZ DOMAIN-CONTAINING PROTEIN 1"/>
    <property type="match status" value="1"/>
</dbReference>
<feature type="compositionally biased region" description="Low complexity" evidence="3">
    <location>
        <begin position="146"/>
        <end position="165"/>
    </location>
</feature>
<feature type="domain" description="SUZ-C" evidence="5">
    <location>
        <begin position="145"/>
        <end position="191"/>
    </location>
</feature>
<evidence type="ECO:0000256" key="1">
    <source>
        <dbReference type="ARBA" id="ARBA00007124"/>
    </source>
</evidence>
<keyword evidence="7" id="KW-1185">Reference proteome</keyword>
<dbReference type="InterPro" id="IPR039228">
    <property type="entry name" value="SZRD1"/>
</dbReference>
<accession>A0A3M7STJ7</accession>
<dbReference type="PROSITE" id="PS51673">
    <property type="entry name" value="SUZ"/>
    <property type="match status" value="1"/>
</dbReference>
<evidence type="ECO:0000313" key="7">
    <source>
        <dbReference type="Proteomes" id="UP000276133"/>
    </source>
</evidence>
<comment type="similarity">
    <text evidence="1">Belongs to the SZRD1 family.</text>
</comment>
<protein>
    <recommendedName>
        <fullName evidence="2">SUZ RNA-binding domain-containing</fullName>
    </recommendedName>
</protein>
<dbReference type="InterPro" id="IPR024642">
    <property type="entry name" value="SUZ-C"/>
</dbReference>
<sequence>MSSSTSGVLESSIKKLNSRSSSNDDEICDDWEQLDQQKIEKSLKSIKMNSAFGNKSDEEDDKNFIDSNNANLAPIPILNNPFPQAAIKILKRPASDKKLNEMGSIAQAGNTTQSIKTFEQREQEYAQARLRILGSAHPENVQSTISTQPSNTKTSTNSSNISNHNQMNRQNLNLIRDPNGPDGSRGFKNYSK</sequence>
<dbReference type="OrthoDB" id="5373615at2759"/>
<dbReference type="PROSITE" id="PS51938">
    <property type="entry name" value="SUZ_C"/>
    <property type="match status" value="1"/>
</dbReference>
<evidence type="ECO:0000313" key="6">
    <source>
        <dbReference type="EMBL" id="RNA39113.1"/>
    </source>
</evidence>
<name>A0A3M7STJ7_BRAPC</name>
<evidence type="ECO:0000259" key="5">
    <source>
        <dbReference type="PROSITE" id="PS51938"/>
    </source>
</evidence>
<gene>
    <name evidence="6" type="ORF">BpHYR1_040934</name>
</gene>
<dbReference type="STRING" id="10195.A0A3M7STJ7"/>
<dbReference type="InterPro" id="IPR024771">
    <property type="entry name" value="SUZ"/>
</dbReference>
<feature type="region of interest" description="Disordered" evidence="3">
    <location>
        <begin position="1"/>
        <end position="33"/>
    </location>
</feature>
<evidence type="ECO:0000259" key="4">
    <source>
        <dbReference type="PROSITE" id="PS51673"/>
    </source>
</evidence>
<proteinExistence type="inferred from homology"/>
<feature type="domain" description="SUZ" evidence="4">
    <location>
        <begin position="58"/>
        <end position="137"/>
    </location>
</feature>
<reference evidence="6 7" key="1">
    <citation type="journal article" date="2018" name="Sci. Rep.">
        <title>Genomic signatures of local adaptation to the degree of environmental predictability in rotifers.</title>
        <authorList>
            <person name="Franch-Gras L."/>
            <person name="Hahn C."/>
            <person name="Garcia-Roger E.M."/>
            <person name="Carmona M.J."/>
            <person name="Serra M."/>
            <person name="Gomez A."/>
        </authorList>
    </citation>
    <scope>NUCLEOTIDE SEQUENCE [LARGE SCALE GENOMIC DNA]</scope>
    <source>
        <strain evidence="6">HYR1</strain>
    </source>
</reference>
<dbReference type="EMBL" id="REGN01000788">
    <property type="protein sequence ID" value="RNA39113.1"/>
    <property type="molecule type" value="Genomic_DNA"/>
</dbReference>
<feature type="region of interest" description="Disordered" evidence="3">
    <location>
        <begin position="137"/>
        <end position="192"/>
    </location>
</feature>
<dbReference type="Proteomes" id="UP000276133">
    <property type="component" value="Unassembled WGS sequence"/>
</dbReference>
<comment type="caution">
    <text evidence="6">The sequence shown here is derived from an EMBL/GenBank/DDBJ whole genome shotgun (WGS) entry which is preliminary data.</text>
</comment>